<keyword evidence="9 10" id="KW-0472">Membrane</keyword>
<dbReference type="Proteomes" id="UP000031737">
    <property type="component" value="Unassembled WGS sequence"/>
</dbReference>
<gene>
    <name evidence="12" type="ORF">TRSC58_01625</name>
</gene>
<comment type="similarity">
    <text evidence="2">Belongs to the sphingomyelin synthase family.</text>
</comment>
<dbReference type="GO" id="GO:0046513">
    <property type="term" value="P:ceramide biosynthetic process"/>
    <property type="evidence" value="ECO:0007669"/>
    <property type="project" value="TreeGrafter"/>
</dbReference>
<dbReference type="GO" id="GO:0000139">
    <property type="term" value="C:Golgi membrane"/>
    <property type="evidence" value="ECO:0007669"/>
    <property type="project" value="TreeGrafter"/>
</dbReference>
<comment type="subcellular location">
    <subcellularLocation>
        <location evidence="1">Membrane</location>
        <topology evidence="1">Multi-pass membrane protein</topology>
    </subcellularLocation>
</comment>
<reference evidence="12 13" key="1">
    <citation type="submission" date="2013-07" db="EMBL/GenBank/DDBJ databases">
        <authorList>
            <person name="Stoco P.H."/>
            <person name="Wagner G."/>
            <person name="Gerber A."/>
            <person name="Zaha A."/>
            <person name="Thompson C."/>
            <person name="Bartholomeu D.C."/>
            <person name="Luckemeyer D.D."/>
            <person name="Bahia D."/>
            <person name="Loreto E."/>
            <person name="Prestes E.B."/>
            <person name="Lima F.M."/>
            <person name="Rodrigues-Luiz G."/>
            <person name="Vallejo G.A."/>
            <person name="Filho J.F."/>
            <person name="Monteiro K.M."/>
            <person name="Tyler K.M."/>
            <person name="de Almeida L.G."/>
            <person name="Ortiz M.F."/>
            <person name="Siervo M.A."/>
            <person name="de Moraes M.H."/>
            <person name="Cunha O.L."/>
            <person name="Mendonca-Neto R."/>
            <person name="Silva R."/>
            <person name="Teixeira S.M."/>
            <person name="Murta S.M."/>
            <person name="Sincero T.C."/>
            <person name="Mendes T.A."/>
            <person name="Urmenyi T.P."/>
            <person name="Silva V.G."/>
            <person name="da Rocha W.D."/>
            <person name="Andersson B."/>
            <person name="Romanha A.J."/>
            <person name="Steindel M."/>
            <person name="de Vasconcelos A.T."/>
            <person name="Grisard E.C."/>
        </authorList>
    </citation>
    <scope>NUCLEOTIDE SEQUENCE [LARGE SCALE GENOMIC DNA]</scope>
    <source>
        <strain evidence="12 13">SC58</strain>
    </source>
</reference>
<evidence type="ECO:0000256" key="2">
    <source>
        <dbReference type="ARBA" id="ARBA00005441"/>
    </source>
</evidence>
<keyword evidence="4 10" id="KW-0812">Transmembrane</keyword>
<protein>
    <submittedName>
        <fullName evidence="12">Phosphatidylcholine:ceramide cholinephosphotransferase 2</fullName>
    </submittedName>
</protein>
<dbReference type="GO" id="GO:0005789">
    <property type="term" value="C:endoplasmic reticulum membrane"/>
    <property type="evidence" value="ECO:0007669"/>
    <property type="project" value="TreeGrafter"/>
</dbReference>
<dbReference type="OrthoDB" id="422827at2759"/>
<sequence>MEVAWPSGPLPLKTQAIRFILVLFISIFILACALVVTNARMPDPKVARPLPDVLFELFPKIGWLENMTDVSIGLLNTMSALVLFKLYLLHRQSEELNELQLPFRIPFVSKFLLDVWEGRQDTGIERRDAHLIAWIRFVTTYFIILLFRSLVVVMTSYPATDNHCQKPVKITNPVKNIILTVVTLGSGATHCGDLMFSGHTVSVTLGFMIQWVYGPMLHGIFRPVSVVLVLLSFYFIIASRSHYTDDVLVSFYATAVTFLALRHSPEGAPRQLQLLIGWWPCCGFSRASEGESGNTVVVIVDTPPPDEEDQSTVKVEIKEEKAVELARVHGVM</sequence>
<dbReference type="GO" id="GO:0033188">
    <property type="term" value="F:sphingomyelin synthase activity"/>
    <property type="evidence" value="ECO:0007669"/>
    <property type="project" value="TreeGrafter"/>
</dbReference>
<evidence type="ECO:0000256" key="6">
    <source>
        <dbReference type="ARBA" id="ARBA00022919"/>
    </source>
</evidence>
<dbReference type="PANTHER" id="PTHR21290">
    <property type="entry name" value="SPHINGOMYELIN SYNTHETASE"/>
    <property type="match status" value="1"/>
</dbReference>
<keyword evidence="3 12" id="KW-0808">Transferase</keyword>
<evidence type="ECO:0000256" key="9">
    <source>
        <dbReference type="ARBA" id="ARBA00023136"/>
    </source>
</evidence>
<dbReference type="VEuPathDB" id="TriTrypDB:TRSC58_01625"/>
<organism evidence="12 13">
    <name type="scientific">Trypanosoma rangeli SC58</name>
    <dbReference type="NCBI Taxonomy" id="429131"/>
    <lineage>
        <taxon>Eukaryota</taxon>
        <taxon>Discoba</taxon>
        <taxon>Euglenozoa</taxon>
        <taxon>Kinetoplastea</taxon>
        <taxon>Metakinetoplastina</taxon>
        <taxon>Trypanosomatida</taxon>
        <taxon>Trypanosomatidae</taxon>
        <taxon>Trypanosoma</taxon>
        <taxon>Herpetosoma</taxon>
    </lineage>
</organism>
<accession>A0A061J5E5</accession>
<name>A0A061J5E5_TRYRA</name>
<evidence type="ECO:0000256" key="1">
    <source>
        <dbReference type="ARBA" id="ARBA00004141"/>
    </source>
</evidence>
<dbReference type="PANTHER" id="PTHR21290:SF25">
    <property type="entry name" value="SPHINGOMYELIN SYNTHASE-RELATED PROTEIN 1"/>
    <property type="match status" value="1"/>
</dbReference>
<dbReference type="GO" id="GO:0047493">
    <property type="term" value="F:ceramide cholinephosphotransferase activity"/>
    <property type="evidence" value="ECO:0007669"/>
    <property type="project" value="TreeGrafter"/>
</dbReference>
<evidence type="ECO:0000256" key="8">
    <source>
        <dbReference type="ARBA" id="ARBA00023098"/>
    </source>
</evidence>
<evidence type="ECO:0000256" key="4">
    <source>
        <dbReference type="ARBA" id="ARBA00022692"/>
    </source>
</evidence>
<dbReference type="AlphaFoldDB" id="A0A061J5E5"/>
<feature type="transmembrane region" description="Helical" evidence="10">
    <location>
        <begin position="16"/>
        <end position="36"/>
    </location>
</feature>
<keyword evidence="5" id="KW-0418">Kinase</keyword>
<feature type="domain" description="Sphingomyelin synthase-like" evidence="11">
    <location>
        <begin position="190"/>
        <end position="263"/>
    </location>
</feature>
<evidence type="ECO:0000256" key="7">
    <source>
        <dbReference type="ARBA" id="ARBA00022989"/>
    </source>
</evidence>
<keyword evidence="13" id="KW-1185">Reference proteome</keyword>
<evidence type="ECO:0000256" key="5">
    <source>
        <dbReference type="ARBA" id="ARBA00022777"/>
    </source>
</evidence>
<proteinExistence type="inferred from homology"/>
<feature type="transmembrane region" description="Helical" evidence="10">
    <location>
        <begin position="134"/>
        <end position="157"/>
    </location>
</feature>
<keyword evidence="6" id="KW-0746">Sphingolipid metabolism</keyword>
<evidence type="ECO:0000313" key="12">
    <source>
        <dbReference type="EMBL" id="ESL10638.1"/>
    </source>
</evidence>
<keyword evidence="7 10" id="KW-1133">Transmembrane helix</keyword>
<dbReference type="EMBL" id="AUPL01001625">
    <property type="protein sequence ID" value="ESL10638.1"/>
    <property type="molecule type" value="Genomic_DNA"/>
</dbReference>
<evidence type="ECO:0000256" key="10">
    <source>
        <dbReference type="SAM" id="Phobius"/>
    </source>
</evidence>
<dbReference type="Pfam" id="PF14360">
    <property type="entry name" value="PAP2_C"/>
    <property type="match status" value="1"/>
</dbReference>
<feature type="transmembrane region" description="Helical" evidence="10">
    <location>
        <begin position="220"/>
        <end position="237"/>
    </location>
</feature>
<keyword evidence="8" id="KW-0443">Lipid metabolism</keyword>
<dbReference type="InterPro" id="IPR045221">
    <property type="entry name" value="Sphingomyelin_synth-like"/>
</dbReference>
<dbReference type="InterPro" id="IPR025749">
    <property type="entry name" value="Sphingomyelin_synth-like_dom"/>
</dbReference>
<dbReference type="GO" id="GO:0016301">
    <property type="term" value="F:kinase activity"/>
    <property type="evidence" value="ECO:0007669"/>
    <property type="project" value="UniProtKB-KW"/>
</dbReference>
<evidence type="ECO:0000313" key="13">
    <source>
        <dbReference type="Proteomes" id="UP000031737"/>
    </source>
</evidence>
<comment type="caution">
    <text evidence="12">The sequence shown here is derived from an EMBL/GenBank/DDBJ whole genome shotgun (WGS) entry which is preliminary data.</text>
</comment>
<dbReference type="GO" id="GO:0005886">
    <property type="term" value="C:plasma membrane"/>
    <property type="evidence" value="ECO:0007669"/>
    <property type="project" value="TreeGrafter"/>
</dbReference>
<evidence type="ECO:0000256" key="3">
    <source>
        <dbReference type="ARBA" id="ARBA00022679"/>
    </source>
</evidence>
<evidence type="ECO:0000259" key="11">
    <source>
        <dbReference type="Pfam" id="PF14360"/>
    </source>
</evidence>